<evidence type="ECO:0000256" key="1">
    <source>
        <dbReference type="ARBA" id="ARBA00001917"/>
    </source>
</evidence>
<dbReference type="SMART" id="SM00903">
    <property type="entry name" value="Flavin_Reduct"/>
    <property type="match status" value="1"/>
</dbReference>
<evidence type="ECO:0000256" key="2">
    <source>
        <dbReference type="ARBA" id="ARBA00022630"/>
    </source>
</evidence>
<proteinExistence type="inferred from homology"/>
<organism evidence="6 7">
    <name type="scientific">Bordetella genomosp. 4</name>
    <dbReference type="NCBI Taxonomy" id="463044"/>
    <lineage>
        <taxon>Bacteria</taxon>
        <taxon>Pseudomonadati</taxon>
        <taxon>Pseudomonadota</taxon>
        <taxon>Betaproteobacteria</taxon>
        <taxon>Burkholderiales</taxon>
        <taxon>Alcaligenaceae</taxon>
        <taxon>Bordetella</taxon>
    </lineage>
</organism>
<evidence type="ECO:0000259" key="5">
    <source>
        <dbReference type="SMART" id="SM00903"/>
    </source>
</evidence>
<sequence length="214" mass="23269">MYFDISALKGNNAYKLMTATIVPRPIAWIVSQDEQGRNNAAPFSFFGAMSGEPPVVCVGIGTRPDGVHKDTAANLHIGAGFVINMVSSELMAQMNVTAIDFAPGVDELQAAGLEIAASNKVAPPRIAASPVAMECRVQQHLDVSAHRRIIVADILAMHIRDDAVLDAERCHIDTPRLDLVGRMHGGGWYSIQNKLVELPRMTEAQWRDLTPSEE</sequence>
<dbReference type="GO" id="GO:0016646">
    <property type="term" value="F:oxidoreductase activity, acting on the CH-NH group of donors, NAD or NADP as acceptor"/>
    <property type="evidence" value="ECO:0007669"/>
    <property type="project" value="UniProtKB-ARBA"/>
</dbReference>
<evidence type="ECO:0000256" key="4">
    <source>
        <dbReference type="ARBA" id="ARBA00038054"/>
    </source>
</evidence>
<dbReference type="InterPro" id="IPR012349">
    <property type="entry name" value="Split_barrel_FMN-bd"/>
</dbReference>
<dbReference type="Gene3D" id="2.30.110.10">
    <property type="entry name" value="Electron Transport, Fmn-binding Protein, Chain A"/>
    <property type="match status" value="1"/>
</dbReference>
<keyword evidence="2" id="KW-0285">Flavoprotein</keyword>
<dbReference type="SUPFAM" id="SSF50475">
    <property type="entry name" value="FMN-binding split barrel"/>
    <property type="match status" value="1"/>
</dbReference>
<feature type="domain" description="Flavin reductase like" evidence="5">
    <location>
        <begin position="19"/>
        <end position="173"/>
    </location>
</feature>
<evidence type="ECO:0000313" key="6">
    <source>
        <dbReference type="EMBL" id="OZI59234.1"/>
    </source>
</evidence>
<reference evidence="6 7" key="1">
    <citation type="submission" date="2017-05" db="EMBL/GenBank/DDBJ databases">
        <title>Complete and WGS of Bordetella genogroups.</title>
        <authorList>
            <person name="Spilker T."/>
            <person name="LiPuma J."/>
        </authorList>
    </citation>
    <scope>NUCLEOTIDE SEQUENCE [LARGE SCALE GENOMIC DNA]</scope>
    <source>
        <strain evidence="6 7">AU9919</strain>
    </source>
</reference>
<dbReference type="GO" id="GO:0010181">
    <property type="term" value="F:FMN binding"/>
    <property type="evidence" value="ECO:0007669"/>
    <property type="project" value="InterPro"/>
</dbReference>
<keyword evidence="3" id="KW-0288">FMN</keyword>
<evidence type="ECO:0000313" key="7">
    <source>
        <dbReference type="Proteomes" id="UP000216885"/>
    </source>
</evidence>
<dbReference type="AlphaFoldDB" id="A0A261UBD9"/>
<dbReference type="EMBL" id="NEVQ01000008">
    <property type="protein sequence ID" value="OZI59234.1"/>
    <property type="molecule type" value="Genomic_DNA"/>
</dbReference>
<protein>
    <recommendedName>
        <fullName evidence="5">Flavin reductase like domain-containing protein</fullName>
    </recommendedName>
</protein>
<dbReference type="OrthoDB" id="5946411at2"/>
<comment type="similarity">
    <text evidence="4">Belongs to the flavoredoxin family.</text>
</comment>
<dbReference type="Pfam" id="PF01613">
    <property type="entry name" value="Flavin_Reduct"/>
    <property type="match status" value="1"/>
</dbReference>
<evidence type="ECO:0000256" key="3">
    <source>
        <dbReference type="ARBA" id="ARBA00022643"/>
    </source>
</evidence>
<gene>
    <name evidence="6" type="ORF">CAL20_06355</name>
</gene>
<comment type="cofactor">
    <cofactor evidence="1">
        <name>FMN</name>
        <dbReference type="ChEBI" id="CHEBI:58210"/>
    </cofactor>
</comment>
<dbReference type="PANTHER" id="PTHR33798:SF5">
    <property type="entry name" value="FLAVIN REDUCTASE LIKE DOMAIN-CONTAINING PROTEIN"/>
    <property type="match status" value="1"/>
</dbReference>
<comment type="caution">
    <text evidence="6">The sequence shown here is derived from an EMBL/GenBank/DDBJ whole genome shotgun (WGS) entry which is preliminary data.</text>
</comment>
<dbReference type="PANTHER" id="PTHR33798">
    <property type="entry name" value="FLAVOPROTEIN OXYGENASE"/>
    <property type="match status" value="1"/>
</dbReference>
<accession>A0A261UBD9</accession>
<keyword evidence="7" id="KW-1185">Reference proteome</keyword>
<dbReference type="RefSeq" id="WP_094822444.1">
    <property type="nucleotide sequence ID" value="NZ_NEVO01000012.1"/>
</dbReference>
<dbReference type="InterPro" id="IPR002563">
    <property type="entry name" value="Flavin_Rdtase-like_dom"/>
</dbReference>
<name>A0A261UBD9_9BORD</name>
<dbReference type="Proteomes" id="UP000216885">
    <property type="component" value="Unassembled WGS sequence"/>
</dbReference>